<dbReference type="SUPFAM" id="SSF55874">
    <property type="entry name" value="ATPase domain of HSP90 chaperone/DNA topoisomerase II/histidine kinase"/>
    <property type="match status" value="1"/>
</dbReference>
<accession>A0A6P5TGJ8</accession>
<keyword evidence="1" id="KW-0175">Coiled coil</keyword>
<name>A0A6P5TGJ8_PRUAV</name>
<dbReference type="PANTHER" id="PTHR33566">
    <property type="entry name" value="EN/SPM-LIKE TRANSPOSON-RELATED"/>
    <property type="match status" value="1"/>
</dbReference>
<feature type="coiled-coil region" evidence="1">
    <location>
        <begin position="940"/>
        <end position="985"/>
    </location>
</feature>
<dbReference type="PANTHER" id="PTHR33566:SF6">
    <property type="entry name" value="PROTEIN DEFECTIVE IN MERISTEM SILENCING 3"/>
    <property type="match status" value="1"/>
</dbReference>
<sequence length="1798" mass="201730">MLQRTKKSQMLEDHGDKDREYRFKILLPNGTSVCLTFQNPKPTMPFGDFIQRLEEEYSLTYRQFSSGKRKRDIDWKSGRLFLEDANDRKIRGEMNFKNFKPHECHILKLHDGSHESAYTFENMWDLTPVTDILKELPEEYTFETALADLIDNSLQAVWANDRRHKKLISVDVADDVISIFDTGPGMDGSDENSIVKWGKMGASLHRSLREQAIGGRPPYLMPFFGMFGYGGPLASMQLGRHALVSSKTKDSRKVYTLHLDREALLTGSNSNIQKKRRGSDSDSNWKTDGGMRDPLEDEISKTPHGSFTKVEIFKPKSKLDISQLQCKLKDIYFPYVQCDEESKSGKTITPVNFEVNGVDLAEIEGGEIAITNVHSCNGPDFVLQLHFSCKQDSMTKSPDSKAYIQANARLKCVYFPMVEGKENIEKILERLESDGCGTSENFETYSRVSIRRLGRLLPDARWARLPFMEFKQKKGDKADLLKICCLRVKCFIETDAGFNPTPSKTNLAHHSPFTTSLRNLGNQPFENEKDVRIKIYRDGNQLTLSQLKKEYEDWILQMHERYDDEAHCGEDQPVLVVSPANKKALRISSEVARVHKSLKRKGVTWKCGQKIKLFRGACAGVHNNNVYATIEYFLLEGLEGDPGGGARIICRPLSLSVDKGCILKINDGDTSLDIRDSLSVPVSVIDSGKCVAVESNEWDNQLEKQRQKSPSTIDLLDAEECQELGVDGALPVDAPAGKVPPEVIVAVVRPASYVSSCASKTLDQKYIARTNLKMSMEVKFRSDAESLRNFCDISACTVPEPLKGIQGLYIFPLKSKYPALFQTSGVYTFSFHLTESNCKHVEKRVLIKQAPIVEYKEIQFTCPKGKAPVIGTPKVEFDEIQVQSSHGKVLPLQDSSSIQQVGNLMVPVMKAPKVEYDESPIPCPNEKIFLLQDSSSLPQAQNLEASNVNKEKELEKHLHRSGMQIGDMEKNLDALNKEKAVIEQDIYVLQASVERCNSDYCSMKAELKHRIESMSHTAASTLLNLLRVPSQELGNDFMGGMIGLVALLGSTGSSELSRILSEYLGEDQMLAVVCRSFAAAVALEKYEHNGEVDSRHALYAAAAKLGRSINGRFLVIGLDDIRPYTGDFDGSDPQRKLGLPYPILPSGNTPDGFLGYAVNMVDLDEHHLHMTTAAGHGLRQTLFYFLFGELHVYKTRQDMLAARACIKHGAISLDGGILRQTGAVSLGYGNPEICFPVLRSVAVMKKKIEIYKETMSAVIAAIEEFTEDHQKALKKFHKKNKKWHELATVKERRLIKTTYSRTHGHGIVGFEPHTTNLYANNSIRNLVSRPLDHVGLTIILNNQGDQLELERGIQSERAGEKRTRKMFQPNNQISDHTKSLSIQDSTALMQMDEKETSPVVKDGMQNGGFAQAESIIYYTKKLQDDLQMMGMKIKQHEDNIKLLKSQRNKLDDSILDLQVILGKYHTSTASKIENEDHSLCKSEEETTKKILQREKSAAGILWQLKTRHGTQAAHLTLTKDVLGIVAMLGKVEDDNLSRLLSEYLGVDTMLSIVCKTFEGVKALETYDNEGCIKKSSGLHGLGASIGRTLEGRFLVICLDNLRPYAGEFVPDDPQRRLDLLKPRLPNGECPPGFLGYAVNMIHVDSTSLFCVTASGHGLRETLFYNLFCRLQVYKTRADMVPALPCISDGAISLDGGMIRSTGVFSLGNREDVDVRFPKLSVTSSLPETYLDSERQINELKWKKEKMQEDMKREQALLDNAKFNFDRKKQDFLKFLADSSSYATQHQFQAAAQSRVTSR</sequence>
<organism evidence="3 4">
    <name type="scientific">Prunus avium</name>
    <name type="common">Cherry</name>
    <name type="synonym">Cerasus avium</name>
    <dbReference type="NCBI Taxonomy" id="42229"/>
    <lineage>
        <taxon>Eukaryota</taxon>
        <taxon>Viridiplantae</taxon>
        <taxon>Streptophyta</taxon>
        <taxon>Embryophyta</taxon>
        <taxon>Tracheophyta</taxon>
        <taxon>Spermatophyta</taxon>
        <taxon>Magnoliopsida</taxon>
        <taxon>eudicotyledons</taxon>
        <taxon>Gunneridae</taxon>
        <taxon>Pentapetalae</taxon>
        <taxon>rosids</taxon>
        <taxon>fabids</taxon>
        <taxon>Rosales</taxon>
        <taxon>Rosaceae</taxon>
        <taxon>Amygdaloideae</taxon>
        <taxon>Amygdaleae</taxon>
        <taxon>Prunus</taxon>
    </lineage>
</organism>
<dbReference type="GeneID" id="110767159"/>
<evidence type="ECO:0000313" key="4">
    <source>
        <dbReference type="RefSeq" id="XP_021826304.1"/>
    </source>
</evidence>
<evidence type="ECO:0000313" key="3">
    <source>
        <dbReference type="Proteomes" id="UP000515124"/>
    </source>
</evidence>
<gene>
    <name evidence="4" type="primary">LOC110767159</name>
</gene>
<dbReference type="InterPro" id="IPR036890">
    <property type="entry name" value="HATPase_C_sf"/>
</dbReference>
<feature type="coiled-coil region" evidence="1">
    <location>
        <begin position="1729"/>
        <end position="1763"/>
    </location>
</feature>
<dbReference type="Gene3D" id="3.30.565.10">
    <property type="entry name" value="Histidine kinase-like ATPase, C-terminal domain"/>
    <property type="match status" value="1"/>
</dbReference>
<dbReference type="RefSeq" id="XP_021826304.1">
    <property type="nucleotide sequence ID" value="XM_021970612.1"/>
</dbReference>
<keyword evidence="3" id="KW-1185">Reference proteome</keyword>
<dbReference type="Proteomes" id="UP000515124">
    <property type="component" value="Unplaced"/>
</dbReference>
<feature type="region of interest" description="Disordered" evidence="2">
    <location>
        <begin position="268"/>
        <end position="302"/>
    </location>
</feature>
<feature type="coiled-coil region" evidence="1">
    <location>
        <begin position="1426"/>
        <end position="1453"/>
    </location>
</feature>
<evidence type="ECO:0000256" key="2">
    <source>
        <dbReference type="SAM" id="MobiDB-lite"/>
    </source>
</evidence>
<feature type="compositionally biased region" description="Basic and acidic residues" evidence="2">
    <location>
        <begin position="278"/>
        <end position="301"/>
    </location>
</feature>
<protein>
    <submittedName>
        <fullName evidence="4">Uncharacterized protein LOC110767159</fullName>
    </submittedName>
</protein>
<dbReference type="Pfam" id="PF13589">
    <property type="entry name" value="HATPase_c_3"/>
    <property type="match status" value="1"/>
</dbReference>
<evidence type="ECO:0000256" key="1">
    <source>
        <dbReference type="SAM" id="Coils"/>
    </source>
</evidence>
<dbReference type="KEGG" id="pavi:110767159"/>
<proteinExistence type="predicted"/>
<reference evidence="4" key="1">
    <citation type="submission" date="2025-08" db="UniProtKB">
        <authorList>
            <consortium name="RefSeq"/>
        </authorList>
    </citation>
    <scope>IDENTIFICATION</scope>
</reference>